<dbReference type="AlphaFoldDB" id="V3ZQG9"/>
<organism evidence="1 2">
    <name type="scientific">Lottia gigantea</name>
    <name type="common">Giant owl limpet</name>
    <dbReference type="NCBI Taxonomy" id="225164"/>
    <lineage>
        <taxon>Eukaryota</taxon>
        <taxon>Metazoa</taxon>
        <taxon>Spiralia</taxon>
        <taxon>Lophotrochozoa</taxon>
        <taxon>Mollusca</taxon>
        <taxon>Gastropoda</taxon>
        <taxon>Patellogastropoda</taxon>
        <taxon>Lottioidea</taxon>
        <taxon>Lottiidae</taxon>
        <taxon>Lottia</taxon>
    </lineage>
</organism>
<dbReference type="GeneID" id="20249833"/>
<name>V3ZQG9_LOTGI</name>
<keyword evidence="2" id="KW-1185">Reference proteome</keyword>
<dbReference type="RefSeq" id="XP_009062820.1">
    <property type="nucleotide sequence ID" value="XM_009064572.1"/>
</dbReference>
<sequence>MAVCSCTRKAKESEKKNTCRIESEVLGQEIIDKLQSSEYSEYHVRTITDFISTVAINPQSYYSGSQFLLILRNAIKGDYSLLQSLCRDGDIPSRKKVIKFNSKNFSCLMNKKMRKCPIKKRVYVPLFGGNSRYLESHEKIGKKFSKIGVKFNSIIVIDGIETRVMMNNNKTQTVLKVWCHNDIDYDRLQNKLIKIGKEIQEAHQQVARPKRISRPVLVDFSSNGKTAKTGNITSAFNLSDLKSSLSDVFSQKYLMKKKDGKRRMKPNDYDILKNGHCLYCMIPYTGLHQQQTDHCQYHPGYQVKVSEYSEWTCCKNRVEAGRNNGCTVGQHAWRPHKKASRKKHSFNIVD</sequence>
<dbReference type="OrthoDB" id="6120401at2759"/>
<dbReference type="CTD" id="20249833"/>
<reference evidence="1 2" key="1">
    <citation type="journal article" date="2013" name="Nature">
        <title>Insights into bilaterian evolution from three spiralian genomes.</title>
        <authorList>
            <person name="Simakov O."/>
            <person name="Marletaz F."/>
            <person name="Cho S.J."/>
            <person name="Edsinger-Gonzales E."/>
            <person name="Havlak P."/>
            <person name="Hellsten U."/>
            <person name="Kuo D.H."/>
            <person name="Larsson T."/>
            <person name="Lv J."/>
            <person name="Arendt D."/>
            <person name="Savage R."/>
            <person name="Osoegawa K."/>
            <person name="de Jong P."/>
            <person name="Grimwood J."/>
            <person name="Chapman J.A."/>
            <person name="Shapiro H."/>
            <person name="Aerts A."/>
            <person name="Otillar R.P."/>
            <person name="Terry A.Y."/>
            <person name="Boore J.L."/>
            <person name="Grigoriev I.V."/>
            <person name="Lindberg D.R."/>
            <person name="Seaver E.C."/>
            <person name="Weisblat D.A."/>
            <person name="Putnam N.H."/>
            <person name="Rokhsar D.S."/>
        </authorList>
    </citation>
    <scope>NUCLEOTIDE SEQUENCE [LARGE SCALE GENOMIC DNA]</scope>
</reference>
<dbReference type="EMBL" id="KB203049">
    <property type="protein sequence ID" value="ESO86587.1"/>
    <property type="molecule type" value="Genomic_DNA"/>
</dbReference>
<protein>
    <submittedName>
        <fullName evidence="1">Uncharacterized protein</fullName>
    </submittedName>
</protein>
<evidence type="ECO:0000313" key="1">
    <source>
        <dbReference type="EMBL" id="ESO86587.1"/>
    </source>
</evidence>
<dbReference type="KEGG" id="lgi:LOTGIDRAFT_235376"/>
<evidence type="ECO:0000313" key="2">
    <source>
        <dbReference type="Proteomes" id="UP000030746"/>
    </source>
</evidence>
<proteinExistence type="predicted"/>
<gene>
    <name evidence="1" type="ORF">LOTGIDRAFT_235376</name>
</gene>
<dbReference type="Proteomes" id="UP000030746">
    <property type="component" value="Unassembled WGS sequence"/>
</dbReference>
<dbReference type="HOGENOM" id="CLU_792958_0_0_1"/>
<accession>V3ZQG9</accession>
<dbReference type="OMA" id="HASSAEC"/>